<evidence type="ECO:0000259" key="5">
    <source>
        <dbReference type="PROSITE" id="PS50853"/>
    </source>
</evidence>
<feature type="compositionally biased region" description="Gly residues" evidence="3">
    <location>
        <begin position="1063"/>
        <end position="1082"/>
    </location>
</feature>
<feature type="repeat" description="NHL" evidence="2">
    <location>
        <begin position="186"/>
        <end position="223"/>
    </location>
</feature>
<evidence type="ECO:0000256" key="4">
    <source>
        <dbReference type="SAM" id="SignalP"/>
    </source>
</evidence>
<feature type="repeat" description="NHL" evidence="2">
    <location>
        <begin position="233"/>
        <end position="272"/>
    </location>
</feature>
<feature type="domain" description="Fibronectin type-III" evidence="5">
    <location>
        <begin position="604"/>
        <end position="692"/>
    </location>
</feature>
<dbReference type="EMBL" id="JBHMAG010000004">
    <property type="protein sequence ID" value="MFB9751156.1"/>
    <property type="molecule type" value="Genomic_DNA"/>
</dbReference>
<evidence type="ECO:0000256" key="3">
    <source>
        <dbReference type="SAM" id="MobiDB-lite"/>
    </source>
</evidence>
<organism evidence="7 8">
    <name type="scientific">Paenibacillus hodogayensis</name>
    <dbReference type="NCBI Taxonomy" id="279208"/>
    <lineage>
        <taxon>Bacteria</taxon>
        <taxon>Bacillati</taxon>
        <taxon>Bacillota</taxon>
        <taxon>Bacilli</taxon>
        <taxon>Bacillales</taxon>
        <taxon>Paenibacillaceae</taxon>
        <taxon>Paenibacillus</taxon>
    </lineage>
</organism>
<dbReference type="InterPro" id="IPR001119">
    <property type="entry name" value="SLH_dom"/>
</dbReference>
<dbReference type="SUPFAM" id="SSF49265">
    <property type="entry name" value="Fibronectin type III"/>
    <property type="match status" value="4"/>
</dbReference>
<accession>A0ABV5VS99</accession>
<protein>
    <submittedName>
        <fullName evidence="7">Fibronectin type III domain-containing protein</fullName>
    </submittedName>
</protein>
<dbReference type="Proteomes" id="UP001589619">
    <property type="component" value="Unassembled WGS sequence"/>
</dbReference>
<sequence>MNSRNAKQVKRKWFVWSLVLFMVCVFAIPAQAAEEWSALGNEGGEPGQFKFPDGVAVDRDGNVYVADTSNHRIQKQTASTGEWSFWGKSDNSAGFNEGEFNSPKGVAVDGRGNVYVLDDNYGHIRKLNVDTNQWEKLYPTMGLSAPGGVAVDSLGNVYVTDWTMNRILKLTVETGQWTLLGGTAGYGSGLGQFKAAFGVAVDSQNNVYVADSQNNRIQKQAAGTQTWVVWAGGTIGSLPGQFYNPFGVAVDSHDNVYVTDQYNYRIQKKDAVTQQWSVLAGGYGNGPGHFNTPNGVAVDSRDNVYVSDTNNHRIQKLTKLVAPDAPTGVTATAGNEQATVSFTLPAYNGGREITGYKVTANPDAFTETGQITATGTDSPIVVTGLTNGTTYSFTVVATNSQGDSVASAPASATPQVPAPGAPVLQSTAGDGQATLKWNLVNGATGYKIFQSNAPGTYGAELNTVSGSVYSYSATGLTNGTPYYFTVKAVNAGGDSPASNEVSATPQVPAPGAPVLHSATAGNGQATLTWNLVNGATGYRVFQSNTPGTYGAELGSVSGSVYSYSATGLTNGTTYYFTVKATNAGGDSPASNEVSATPQVPAPGAPILQSATAGDGQATLTWSSINGANSYKVFQSQIPGTYGAELNTVGGSESSYSATGLTNGTTYYFTVKAINAGGESAASNELSATPQVPAPGAPVLQSAVASNGQVTLAWNPVNGSTGYKVFQSNSSGTYGAEINTVSGAVYSYSATGLTNGTTYYFVVTAINAGGESAASNEVSAMPQVPAPGAPVVQSLAAGDGQATLTWNPVSGATGYKVFQSKTAGTYGAELNTVSGSVYSYNATGLTNDTAYYFVVKAINAGGDSSASNEVSATPQVPAPGASVIESATAGNGQATLTWSPVNGAIGYKVFQSNTSGTYGTEISTVSGAVYSYSATGLTNGIAYYFVVKAINAGGESAASNEVSATPRTVPGTPTGVTAVASNGQATITFTAPADNGGSLITGFEVISSPGNIVVTGTASPITVTGLSNGVTYKFTVKAINSVGSGAWSAASTEVTPRSSTDSGGNNGNNGNNGGGSGGSGGGPASSSDSTVTSTDGKLTIPVGSGGKASLGDTVTIVIPAYATSKELKIAIEKLLDYQKLLTDKAVLASPVFEILKNLTENFNKPVTLTFMFDPTVLKGSQQPVVFYYDEAKQVWVEVEGGKIQGSTISVDVDHFTKFAVFAVDPEAAVKVPETKPAISFSDIAGHWAEANIKQAVSEGIVTGYPDSTFKPGKAVTRAEFAVMLMNTLKPQGEGKALTFTDKANIGTWAQKAVAQAVQAGIIQGYEDNTFRADAEMTRAEMSTMIAKALGLTIEANAATGFADEKDIPEWAKGTVAANKKLGMLEGKDLNKFDPNAKTVRAEAVTVLLKLRAHQSK</sequence>
<dbReference type="InterPro" id="IPR001258">
    <property type="entry name" value="NHL_repeat"/>
</dbReference>
<gene>
    <name evidence="7" type="ORF">ACFFNY_06185</name>
</gene>
<dbReference type="Pfam" id="PF01436">
    <property type="entry name" value="NHL"/>
    <property type="match status" value="5"/>
</dbReference>
<dbReference type="InterPro" id="IPR013783">
    <property type="entry name" value="Ig-like_fold"/>
</dbReference>
<feature type="repeat" description="NHL" evidence="2">
    <location>
        <begin position="39"/>
        <end position="79"/>
    </location>
</feature>
<evidence type="ECO:0000313" key="8">
    <source>
        <dbReference type="Proteomes" id="UP001589619"/>
    </source>
</evidence>
<name>A0ABV5VS99_9BACL</name>
<feature type="domain" description="Fibronectin type-III" evidence="5">
    <location>
        <begin position="693"/>
        <end position="784"/>
    </location>
</feature>
<evidence type="ECO:0000313" key="7">
    <source>
        <dbReference type="EMBL" id="MFB9751156.1"/>
    </source>
</evidence>
<dbReference type="Gene3D" id="2.60.40.10">
    <property type="entry name" value="Immunoglobulins"/>
    <property type="match status" value="8"/>
</dbReference>
<proteinExistence type="predicted"/>
<dbReference type="SUPFAM" id="SSF63829">
    <property type="entry name" value="Calcium-dependent phosphotriesterase"/>
    <property type="match status" value="1"/>
</dbReference>
<feature type="domain" description="Fibronectin type-III" evidence="5">
    <location>
        <begin position="322"/>
        <end position="419"/>
    </location>
</feature>
<dbReference type="PANTHER" id="PTHR13817">
    <property type="entry name" value="TITIN"/>
    <property type="match status" value="1"/>
</dbReference>
<feature type="domain" description="Fibronectin type-III" evidence="5">
    <location>
        <begin position="509"/>
        <end position="602"/>
    </location>
</feature>
<dbReference type="InterPro" id="IPR050964">
    <property type="entry name" value="Striated_Muscle_Regulatory"/>
</dbReference>
<feature type="repeat" description="NHL" evidence="2">
    <location>
        <begin position="94"/>
        <end position="130"/>
    </location>
</feature>
<dbReference type="PROSITE" id="PS50853">
    <property type="entry name" value="FN3"/>
    <property type="match status" value="8"/>
</dbReference>
<comment type="caution">
    <text evidence="7">The sequence shown here is derived from an EMBL/GenBank/DDBJ whole genome shotgun (WGS) entry which is preliminary data.</text>
</comment>
<feature type="compositionally biased region" description="Low complexity" evidence="3">
    <location>
        <begin position="1084"/>
        <end position="1094"/>
    </location>
</feature>
<feature type="signal peptide" evidence="4">
    <location>
        <begin position="1"/>
        <end position="32"/>
    </location>
</feature>
<dbReference type="PROSITE" id="PS51125">
    <property type="entry name" value="NHL"/>
    <property type="match status" value="6"/>
</dbReference>
<reference evidence="7 8" key="1">
    <citation type="submission" date="2024-09" db="EMBL/GenBank/DDBJ databases">
        <authorList>
            <person name="Sun Q."/>
            <person name="Mori K."/>
        </authorList>
    </citation>
    <scope>NUCLEOTIDE SEQUENCE [LARGE SCALE GENOMIC DNA]</scope>
    <source>
        <strain evidence="7 8">JCM 12520</strain>
    </source>
</reference>
<dbReference type="Pfam" id="PF00041">
    <property type="entry name" value="fn3"/>
    <property type="match status" value="8"/>
</dbReference>
<feature type="domain" description="Fibronectin type-III" evidence="5">
    <location>
        <begin position="421"/>
        <end position="508"/>
    </location>
</feature>
<dbReference type="InterPro" id="IPR003961">
    <property type="entry name" value="FN3_dom"/>
</dbReference>
<keyword evidence="1" id="KW-0677">Repeat</keyword>
<feature type="compositionally biased region" description="Polar residues" evidence="3">
    <location>
        <begin position="1048"/>
        <end position="1060"/>
    </location>
</feature>
<feature type="domain" description="Fibronectin type-III" evidence="5">
    <location>
        <begin position="785"/>
        <end position="878"/>
    </location>
</feature>
<feature type="domain" description="SLH" evidence="6">
    <location>
        <begin position="1234"/>
        <end position="1294"/>
    </location>
</feature>
<feature type="domain" description="Fibronectin type-III" evidence="5">
    <location>
        <begin position="968"/>
        <end position="1057"/>
    </location>
</feature>
<dbReference type="CDD" id="cd00063">
    <property type="entry name" value="FN3"/>
    <property type="match status" value="8"/>
</dbReference>
<dbReference type="PROSITE" id="PS51272">
    <property type="entry name" value="SLH"/>
    <property type="match status" value="2"/>
</dbReference>
<feature type="domain" description="Fibronectin type-III" evidence="5">
    <location>
        <begin position="879"/>
        <end position="967"/>
    </location>
</feature>
<evidence type="ECO:0000256" key="2">
    <source>
        <dbReference type="PROSITE-ProRule" id="PRU00504"/>
    </source>
</evidence>
<feature type="repeat" description="NHL" evidence="2">
    <location>
        <begin position="281"/>
        <end position="320"/>
    </location>
</feature>
<keyword evidence="8" id="KW-1185">Reference proteome</keyword>
<dbReference type="Pfam" id="PF00395">
    <property type="entry name" value="SLH"/>
    <property type="match status" value="2"/>
</dbReference>
<feature type="chain" id="PRO_5046830220" evidence="4">
    <location>
        <begin position="33"/>
        <end position="1415"/>
    </location>
</feature>
<keyword evidence="4" id="KW-0732">Signal</keyword>
<evidence type="ECO:0000256" key="1">
    <source>
        <dbReference type="ARBA" id="ARBA00022737"/>
    </source>
</evidence>
<evidence type="ECO:0000259" key="6">
    <source>
        <dbReference type="PROSITE" id="PS51272"/>
    </source>
</evidence>
<dbReference type="InterPro" id="IPR036116">
    <property type="entry name" value="FN3_sf"/>
</dbReference>
<feature type="domain" description="SLH" evidence="6">
    <location>
        <begin position="1295"/>
        <end position="1358"/>
    </location>
</feature>
<dbReference type="InterPro" id="IPR011042">
    <property type="entry name" value="6-blade_b-propeller_TolB-like"/>
</dbReference>
<dbReference type="SMART" id="SM00060">
    <property type="entry name" value="FN3"/>
    <property type="match status" value="8"/>
</dbReference>
<dbReference type="Gene3D" id="2.120.10.30">
    <property type="entry name" value="TolB, C-terminal domain"/>
    <property type="match status" value="4"/>
</dbReference>
<dbReference type="PANTHER" id="PTHR13817:SF173">
    <property type="entry name" value="FRAZZLED"/>
    <property type="match status" value="1"/>
</dbReference>
<feature type="repeat" description="NHL" evidence="2">
    <location>
        <begin position="143"/>
        <end position="173"/>
    </location>
</feature>
<dbReference type="RefSeq" id="WP_344906044.1">
    <property type="nucleotide sequence ID" value="NZ_BAAAYO010000002.1"/>
</dbReference>
<feature type="region of interest" description="Disordered" evidence="3">
    <location>
        <begin position="1046"/>
        <end position="1097"/>
    </location>
</feature>
<dbReference type="Gene3D" id="2.60.220.30">
    <property type="match status" value="1"/>
</dbReference>